<dbReference type="InterPro" id="IPR013813">
    <property type="entry name" value="Endoribo_LPSP/chorism_mut-like"/>
</dbReference>
<dbReference type="InterPro" id="IPR006175">
    <property type="entry name" value="YjgF/YER057c/UK114"/>
</dbReference>
<name>A0A395M610_9BACT</name>
<dbReference type="PANTHER" id="PTHR43760">
    <property type="entry name" value="ENDORIBONUCLEASE-RELATED"/>
    <property type="match status" value="1"/>
</dbReference>
<accession>A0A395M610</accession>
<dbReference type="EMBL" id="PHFL01000007">
    <property type="protein sequence ID" value="RFM25384.1"/>
    <property type="molecule type" value="Genomic_DNA"/>
</dbReference>
<sequence>MSAVEQKLQSLGITLPAVTKPLAAYTPAVQSGNMVYVSGQLPLVSGALVAPGGKGKVGATVSKDDAKAAARVCAINSLAALKSIIGDLDRVVRVVKLTVFVASAPDFTEQPFVGNGASEFFKEVFGEKGEHARSAVGVAELPLGASVEVEAIYEVK</sequence>
<comment type="caution">
    <text evidence="1">The sequence shown here is derived from an EMBL/GenBank/DDBJ whole genome shotgun (WGS) entry which is preliminary data.</text>
</comment>
<gene>
    <name evidence="1" type="ORF">D0433_01410</name>
</gene>
<dbReference type="CDD" id="cd02199">
    <property type="entry name" value="YjgF_YER057c_UK114_like_1"/>
    <property type="match status" value="1"/>
</dbReference>
<proteinExistence type="predicted"/>
<evidence type="ECO:0000313" key="2">
    <source>
        <dbReference type="Proteomes" id="UP000266389"/>
    </source>
</evidence>
<dbReference type="SUPFAM" id="SSF55298">
    <property type="entry name" value="YjgF-like"/>
    <property type="match status" value="1"/>
</dbReference>
<dbReference type="Pfam" id="PF01042">
    <property type="entry name" value="Ribonuc_L-PSP"/>
    <property type="match status" value="1"/>
</dbReference>
<organism evidence="1 2">
    <name type="scientific">Candidatus Thermochlorobacter aerophilus</name>
    <dbReference type="NCBI Taxonomy" id="1868324"/>
    <lineage>
        <taxon>Bacteria</taxon>
        <taxon>Pseudomonadati</taxon>
        <taxon>Chlorobiota</taxon>
        <taxon>Chlorobiia</taxon>
        <taxon>Chlorobiales</taxon>
        <taxon>Candidatus Thermochlorobacteriaceae</taxon>
        <taxon>Candidatus Thermochlorobacter</taxon>
    </lineage>
</organism>
<protein>
    <submittedName>
        <fullName evidence="1">RidA family protein</fullName>
    </submittedName>
</protein>
<reference evidence="1 2" key="1">
    <citation type="journal article" date="2011" name="ISME J.">
        <title>Community ecology of hot spring cyanobacterial mats: predominant populations and their functional potential.</title>
        <authorList>
            <person name="Klatt C.G."/>
            <person name="Wood J.M."/>
            <person name="Rusch D.B."/>
            <person name="Bateson M.M."/>
            <person name="Hamamura N."/>
            <person name="Heidelberg J.F."/>
            <person name="Grossman A.R."/>
            <person name="Bhaya D."/>
            <person name="Cohan F.M."/>
            <person name="Kuhl M."/>
            <person name="Bryant D.A."/>
            <person name="Ward D.M."/>
        </authorList>
    </citation>
    <scope>NUCLEOTIDE SEQUENCE [LARGE SCALE GENOMIC DNA]</scope>
    <source>
        <strain evidence="1">OS</strain>
    </source>
</reference>
<dbReference type="Gene3D" id="3.30.1330.40">
    <property type="entry name" value="RutC-like"/>
    <property type="match status" value="1"/>
</dbReference>
<dbReference type="AlphaFoldDB" id="A0A395M610"/>
<evidence type="ECO:0000313" key="1">
    <source>
        <dbReference type="EMBL" id="RFM25384.1"/>
    </source>
</evidence>
<dbReference type="InterPro" id="IPR035959">
    <property type="entry name" value="RutC-like_sf"/>
</dbReference>
<dbReference type="PANTHER" id="PTHR43760:SF1">
    <property type="entry name" value="ENDORIBONUCLEASE L-PSP_CHORISMATE MUTASE-LIKE DOMAIN-CONTAINING PROTEIN"/>
    <property type="match status" value="1"/>
</dbReference>
<dbReference type="Proteomes" id="UP000266389">
    <property type="component" value="Unassembled WGS sequence"/>
</dbReference>